<dbReference type="PANTHER" id="PTHR30001">
    <property type="entry name" value="RIBONUCLEASE"/>
    <property type="match status" value="1"/>
</dbReference>
<evidence type="ECO:0000256" key="8">
    <source>
        <dbReference type="ARBA" id="ARBA00022884"/>
    </source>
</evidence>
<feature type="region of interest" description="Disordered" evidence="9">
    <location>
        <begin position="725"/>
        <end position="842"/>
    </location>
</feature>
<feature type="compositionally biased region" description="Basic residues" evidence="9">
    <location>
        <begin position="801"/>
        <end position="821"/>
    </location>
</feature>
<evidence type="ECO:0000256" key="9">
    <source>
        <dbReference type="SAM" id="MobiDB-lite"/>
    </source>
</evidence>
<feature type="compositionally biased region" description="Basic residues" evidence="9">
    <location>
        <begin position="211"/>
        <end position="225"/>
    </location>
</feature>
<keyword evidence="6" id="KW-0378">Hydrolase</keyword>
<keyword evidence="8" id="KW-0694">RNA-binding</keyword>
<feature type="compositionally biased region" description="Acidic residues" evidence="9">
    <location>
        <begin position="261"/>
        <end position="271"/>
    </location>
</feature>
<dbReference type="SUPFAM" id="SSF50249">
    <property type="entry name" value="Nucleic acid-binding proteins"/>
    <property type="match status" value="2"/>
</dbReference>
<dbReference type="GO" id="GO:0003723">
    <property type="term" value="F:RNA binding"/>
    <property type="evidence" value="ECO:0007669"/>
    <property type="project" value="UniProtKB-KW"/>
</dbReference>
<keyword evidence="2" id="KW-0963">Cytoplasm</keyword>
<dbReference type="Gene3D" id="3.40.1260.20">
    <property type="entry name" value="Ribonuclease E, catalytic domain"/>
    <property type="match status" value="1"/>
</dbReference>
<dbReference type="GO" id="GO:0004519">
    <property type="term" value="F:endonuclease activity"/>
    <property type="evidence" value="ECO:0007669"/>
    <property type="project" value="UniProtKB-KW"/>
</dbReference>
<feature type="domain" description="RNA-binding protein AU-1/Ribonuclease E/G" evidence="10">
    <location>
        <begin position="352"/>
        <end position="624"/>
    </location>
</feature>
<evidence type="ECO:0000256" key="3">
    <source>
        <dbReference type="ARBA" id="ARBA00022722"/>
    </source>
</evidence>
<dbReference type="Pfam" id="PF10150">
    <property type="entry name" value="RNase_E_G"/>
    <property type="match status" value="1"/>
</dbReference>
<evidence type="ECO:0000256" key="2">
    <source>
        <dbReference type="ARBA" id="ARBA00022490"/>
    </source>
</evidence>
<evidence type="ECO:0000259" key="11">
    <source>
        <dbReference type="Pfam" id="PF20833"/>
    </source>
</evidence>
<dbReference type="GO" id="GO:0016787">
    <property type="term" value="F:hydrolase activity"/>
    <property type="evidence" value="ECO:0007669"/>
    <property type="project" value="UniProtKB-KW"/>
</dbReference>
<proteinExistence type="predicted"/>
<keyword evidence="4" id="KW-0479">Metal-binding</keyword>
<dbReference type="InterPro" id="IPR019307">
    <property type="entry name" value="RNA-bd_AU-1/RNase_E/G"/>
</dbReference>
<reference evidence="12" key="2">
    <citation type="journal article" date="2021" name="PeerJ">
        <title>Extensive microbial diversity within the chicken gut microbiome revealed by metagenomics and culture.</title>
        <authorList>
            <person name="Gilroy R."/>
            <person name="Ravi A."/>
            <person name="Getino M."/>
            <person name="Pursley I."/>
            <person name="Horton D.L."/>
            <person name="Alikhan N.F."/>
            <person name="Baker D."/>
            <person name="Gharbi K."/>
            <person name="Hall N."/>
            <person name="Watson M."/>
            <person name="Adriaenssens E.M."/>
            <person name="Foster-Nyarko E."/>
            <person name="Jarju S."/>
            <person name="Secka A."/>
            <person name="Antonio M."/>
            <person name="Oren A."/>
            <person name="Chaudhuri R.R."/>
            <person name="La Ragione R."/>
            <person name="Hildebrand F."/>
            <person name="Pallen M.J."/>
        </authorList>
    </citation>
    <scope>NUCLEOTIDE SEQUENCE</scope>
    <source>
        <strain evidence="12">ChiW3-316</strain>
    </source>
</reference>
<dbReference type="Gene3D" id="2.40.50.140">
    <property type="entry name" value="Nucleic acid-binding proteins"/>
    <property type="match status" value="2"/>
</dbReference>
<dbReference type="AlphaFoldDB" id="A0A9D1M4Z7"/>
<feature type="compositionally biased region" description="Low complexity" evidence="9">
    <location>
        <begin position="187"/>
        <end position="204"/>
    </location>
</feature>
<name>A0A9D1M4Z7_9PROT</name>
<accession>A0A9D1M4Z7</accession>
<dbReference type="GO" id="GO:0046872">
    <property type="term" value="F:metal ion binding"/>
    <property type="evidence" value="ECO:0007669"/>
    <property type="project" value="UniProtKB-KW"/>
</dbReference>
<keyword evidence="5" id="KW-0255">Endonuclease</keyword>
<dbReference type="EMBL" id="DVNC01000039">
    <property type="protein sequence ID" value="HIU53652.1"/>
    <property type="molecule type" value="Genomic_DNA"/>
</dbReference>
<evidence type="ECO:0000256" key="5">
    <source>
        <dbReference type="ARBA" id="ARBA00022759"/>
    </source>
</evidence>
<evidence type="ECO:0000256" key="1">
    <source>
        <dbReference type="ARBA" id="ARBA00001946"/>
    </source>
</evidence>
<dbReference type="Proteomes" id="UP000824107">
    <property type="component" value="Unassembled WGS sequence"/>
</dbReference>
<dbReference type="InterPro" id="IPR012340">
    <property type="entry name" value="NA-bd_OB-fold"/>
</dbReference>
<feature type="domain" description="RNase E/G thioredoxin-like" evidence="11">
    <location>
        <begin position="635"/>
        <end position="720"/>
    </location>
</feature>
<feature type="compositionally biased region" description="Basic and acidic residues" evidence="9">
    <location>
        <begin position="243"/>
        <end position="253"/>
    </location>
</feature>
<protein>
    <submittedName>
        <fullName evidence="12">Rne/Rng family ribonuclease</fullName>
    </submittedName>
</protein>
<dbReference type="PANTHER" id="PTHR30001:SF1">
    <property type="entry name" value="RIBONUCLEASE E_G-LIKE PROTEIN, CHLOROPLASTIC"/>
    <property type="match status" value="1"/>
</dbReference>
<evidence type="ECO:0000256" key="6">
    <source>
        <dbReference type="ARBA" id="ARBA00022801"/>
    </source>
</evidence>
<comment type="cofactor">
    <cofactor evidence="1">
        <name>Mg(2+)</name>
        <dbReference type="ChEBI" id="CHEBI:18420"/>
    </cofactor>
</comment>
<feature type="region of interest" description="Disordered" evidence="9">
    <location>
        <begin position="107"/>
        <end position="281"/>
    </location>
</feature>
<dbReference type="GO" id="GO:0004540">
    <property type="term" value="F:RNA nuclease activity"/>
    <property type="evidence" value="ECO:0007669"/>
    <property type="project" value="InterPro"/>
</dbReference>
<feature type="region of interest" description="Disordered" evidence="9">
    <location>
        <begin position="855"/>
        <end position="884"/>
    </location>
</feature>
<evidence type="ECO:0000259" key="10">
    <source>
        <dbReference type="Pfam" id="PF10150"/>
    </source>
</evidence>
<organism evidence="12 13">
    <name type="scientific">Candidatus Scatocola faecipullorum</name>
    <dbReference type="NCBI Taxonomy" id="2840917"/>
    <lineage>
        <taxon>Bacteria</taxon>
        <taxon>Pseudomonadati</taxon>
        <taxon>Pseudomonadota</taxon>
        <taxon>Alphaproteobacteria</taxon>
        <taxon>Rhodospirillales</taxon>
        <taxon>Rhodospirillaceae</taxon>
        <taxon>Rhodospirillaceae incertae sedis</taxon>
        <taxon>Candidatus Scatocola</taxon>
    </lineage>
</organism>
<evidence type="ECO:0000256" key="7">
    <source>
        <dbReference type="ARBA" id="ARBA00022842"/>
    </source>
</evidence>
<feature type="compositionally biased region" description="Basic and acidic residues" evidence="9">
    <location>
        <begin position="107"/>
        <end position="143"/>
    </location>
</feature>
<dbReference type="Pfam" id="PF20833">
    <property type="entry name" value="RNase_E_G_Thio"/>
    <property type="match status" value="1"/>
</dbReference>
<dbReference type="InterPro" id="IPR048583">
    <property type="entry name" value="RNase_E_G_thioredoxin-like"/>
</dbReference>
<sequence length="884" mass="100875">MTKRMLIDDTRPEETRVVIVNGNKVEDVEFESASRKQIKGNIYLAKVMRVEPSLQAAFVDYGGNKHGFLAFGEIHPDYYNVSEEELASIDKEVDEIIEAKKQAIKEREAERERHRAEKAAQYAAREEERKAREAAEAEAKAAEAAENGSETSTPVQEEAVTEEKIPAAETTSAPHESLPEAAETAAENGTLTEETPTETVPQEETAADSHKHPRKKRILKKRARKAQQAPKEEAAETEPAAPEQEKAEKEEKLTVMAESTKEEEETVQEEVDAPRKSSTYNNMAEEDVVEEDDDEEDDSECDFEIQRKLMKIRKLFHRSKIQDVIKEGQILLVQVVKEERGNKGAALTTYLSLAGRYCVLMPNRIKSGGVSRKITNVADRKRLKNIVKELPLNNEMSMIVRTAGEEKTKADIVRDYNYLIRSWNQIRLDALKGKAPALIHEEGNLIRRALRDMYTKDISEIIVDGEQAYKAARDFVKILSPHNLKKIKENKKGELPLFQRFQVEAQLDKLHDTNVQLESGGYLVINPTEALVSIDVNSGRATKEKDLEETALKTNLEAADEIAKQLRMRNLAGLVVVDFIDMEEQKNNLAVEKRMKEAMKKDRARIQIAKMSCFGLLEISRQRMHSSFFESNYQVCPHCHGKGIVRTIESGAVFVLRCIEEEGIKNRCSRINLYLPSEFALYLLNQKRKCVSDLEQRYNMEVIICADDSIKNIADLRIERFKAVKTQDKEEDKEENGTEESSSPRNSRRQPNKGDRKPRIKEETAAEDTPVQEDAADTAEASESVKENRSEDGQENEGRRSNRRRDRRNRFDRRNNRRRDRRNYNDNGDNENNGETKKEKAEAVILYNSHEDIKSPNVAAAEDNSAEKAEQKGKTTWWRKLIKS</sequence>
<keyword evidence="3" id="KW-0540">Nuclease</keyword>
<keyword evidence="7" id="KW-0460">Magnesium</keyword>
<dbReference type="GO" id="GO:0006364">
    <property type="term" value="P:rRNA processing"/>
    <property type="evidence" value="ECO:0007669"/>
    <property type="project" value="TreeGrafter"/>
</dbReference>
<dbReference type="InterPro" id="IPR004659">
    <property type="entry name" value="RNase_E/G"/>
</dbReference>
<feature type="compositionally biased region" description="Basic and acidic residues" evidence="9">
    <location>
        <begin position="783"/>
        <end position="800"/>
    </location>
</feature>
<evidence type="ECO:0000256" key="4">
    <source>
        <dbReference type="ARBA" id="ARBA00022723"/>
    </source>
</evidence>
<gene>
    <name evidence="12" type="ORF">IAD20_06185</name>
</gene>
<evidence type="ECO:0000313" key="12">
    <source>
        <dbReference type="EMBL" id="HIU53652.1"/>
    </source>
</evidence>
<reference evidence="12" key="1">
    <citation type="submission" date="2020-10" db="EMBL/GenBank/DDBJ databases">
        <authorList>
            <person name="Gilroy R."/>
        </authorList>
    </citation>
    <scope>NUCLEOTIDE SEQUENCE</scope>
    <source>
        <strain evidence="12">ChiW3-316</strain>
    </source>
</reference>
<dbReference type="NCBIfam" id="TIGR00757">
    <property type="entry name" value="RNaseEG"/>
    <property type="match status" value="1"/>
</dbReference>
<comment type="caution">
    <text evidence="12">The sequence shown here is derived from an EMBL/GenBank/DDBJ whole genome shotgun (WGS) entry which is preliminary data.</text>
</comment>
<feature type="compositionally biased region" description="Basic and acidic residues" evidence="9">
    <location>
        <begin position="752"/>
        <end position="764"/>
    </location>
</feature>
<dbReference type="GO" id="GO:0005737">
    <property type="term" value="C:cytoplasm"/>
    <property type="evidence" value="ECO:0007669"/>
    <property type="project" value="TreeGrafter"/>
</dbReference>
<evidence type="ECO:0000313" key="13">
    <source>
        <dbReference type="Proteomes" id="UP000824107"/>
    </source>
</evidence>